<keyword evidence="3" id="KW-1185">Reference proteome</keyword>
<keyword evidence="1" id="KW-0812">Transmembrane</keyword>
<dbReference type="EMBL" id="JAGGLM010000007">
    <property type="protein sequence ID" value="MBP2032812.1"/>
    <property type="molecule type" value="Genomic_DNA"/>
</dbReference>
<dbReference type="Gene3D" id="2.130.10.10">
    <property type="entry name" value="YVTN repeat-like/Quinoprotein amine dehydrogenase"/>
    <property type="match status" value="1"/>
</dbReference>
<dbReference type="InterPro" id="IPR015943">
    <property type="entry name" value="WD40/YVTN_repeat-like_dom_sf"/>
</dbReference>
<dbReference type="RefSeq" id="WP_209701975.1">
    <property type="nucleotide sequence ID" value="NZ_JAGGLM010000007.1"/>
</dbReference>
<reference evidence="2 3" key="1">
    <citation type="submission" date="2021-03" db="EMBL/GenBank/DDBJ databases">
        <title>Genomic Encyclopedia of Type Strains, Phase IV (KMG-IV): sequencing the most valuable type-strain genomes for metagenomic binning, comparative biology and taxonomic classification.</title>
        <authorList>
            <person name="Goeker M."/>
        </authorList>
    </citation>
    <scope>NUCLEOTIDE SEQUENCE [LARGE SCALE GENOMIC DNA]</scope>
    <source>
        <strain evidence="2 3">DSM 28783</strain>
    </source>
</reference>
<protein>
    <submittedName>
        <fullName evidence="2">Uncharacterized protein</fullName>
    </submittedName>
</protein>
<sequence>MKVLKKITICIIISLIIQFGGLFYINNYFLASNTVVKSKKVVNSSNKASVFQVNVPNNAKSVNISYDANYIAYYLNNALYVVNTKTGKSNNVSFSNGVKLSFYKWLPDRNRMLIAEKENSNLLLSYYDVDKSQKNNITKFAMISSTAEVTDIEAAPLPNVIYIKVSNGAKEDVIYWVNIMKSKKKINTKTYNIGNMEVVPHEDKMVYEDLINNKVYATGINNAFSFIGSTKSCLLEIDNNDQVYIGDVDSSNNIGKIYFGTLKNNTSSWQTLQLNTPVSKANLFVTARGKVYINDTLKGTVEEFKTGKKTTYKCIFLQPYSDGITSINNGILVKTPFN</sequence>
<dbReference type="SUPFAM" id="SSF82171">
    <property type="entry name" value="DPP6 N-terminal domain-like"/>
    <property type="match status" value="1"/>
</dbReference>
<evidence type="ECO:0000313" key="2">
    <source>
        <dbReference type="EMBL" id="MBP2032812.1"/>
    </source>
</evidence>
<organism evidence="2 3">
    <name type="scientific">Clostridium algifaecis</name>
    <dbReference type="NCBI Taxonomy" id="1472040"/>
    <lineage>
        <taxon>Bacteria</taxon>
        <taxon>Bacillati</taxon>
        <taxon>Bacillota</taxon>
        <taxon>Clostridia</taxon>
        <taxon>Eubacteriales</taxon>
        <taxon>Clostridiaceae</taxon>
        <taxon>Clostridium</taxon>
    </lineage>
</organism>
<accession>A0ABS4KS14</accession>
<proteinExistence type="predicted"/>
<evidence type="ECO:0000256" key="1">
    <source>
        <dbReference type="SAM" id="Phobius"/>
    </source>
</evidence>
<gene>
    <name evidence="2" type="ORF">J2Z42_001486</name>
</gene>
<dbReference type="Proteomes" id="UP001519307">
    <property type="component" value="Unassembled WGS sequence"/>
</dbReference>
<feature type="transmembrane region" description="Helical" evidence="1">
    <location>
        <begin position="7"/>
        <end position="25"/>
    </location>
</feature>
<evidence type="ECO:0000313" key="3">
    <source>
        <dbReference type="Proteomes" id="UP001519307"/>
    </source>
</evidence>
<name>A0ABS4KS14_9CLOT</name>
<comment type="caution">
    <text evidence="2">The sequence shown here is derived from an EMBL/GenBank/DDBJ whole genome shotgun (WGS) entry which is preliminary data.</text>
</comment>
<keyword evidence="1" id="KW-1133">Transmembrane helix</keyword>
<keyword evidence="1" id="KW-0472">Membrane</keyword>